<gene>
    <name evidence="1" type="ORF">EUGRSUZ_D00633</name>
</gene>
<dbReference type="AlphaFoldDB" id="A0A059CDB7"/>
<sequence>MKKSIFFRKPKTNVKMPISHLNQQHTTQFSSFSIINKEVKLADKLSIINLSIPLMALKWLSEISTHKAYPSAQQMKTSTNYNLKQ</sequence>
<name>A0A059CDB7_EUCGR</name>
<organism evidence="1">
    <name type="scientific">Eucalyptus grandis</name>
    <name type="common">Flooded gum</name>
    <dbReference type="NCBI Taxonomy" id="71139"/>
    <lineage>
        <taxon>Eukaryota</taxon>
        <taxon>Viridiplantae</taxon>
        <taxon>Streptophyta</taxon>
        <taxon>Embryophyta</taxon>
        <taxon>Tracheophyta</taxon>
        <taxon>Spermatophyta</taxon>
        <taxon>Magnoliopsida</taxon>
        <taxon>eudicotyledons</taxon>
        <taxon>Gunneridae</taxon>
        <taxon>Pentapetalae</taxon>
        <taxon>rosids</taxon>
        <taxon>malvids</taxon>
        <taxon>Myrtales</taxon>
        <taxon>Myrtaceae</taxon>
        <taxon>Myrtoideae</taxon>
        <taxon>Eucalypteae</taxon>
        <taxon>Eucalyptus</taxon>
    </lineage>
</organism>
<accession>A0A059CDB7</accession>
<proteinExistence type="predicted"/>
<reference evidence="1" key="1">
    <citation type="submission" date="2013-07" db="EMBL/GenBank/DDBJ databases">
        <title>The genome of Eucalyptus grandis.</title>
        <authorList>
            <person name="Schmutz J."/>
            <person name="Hayes R."/>
            <person name="Myburg A."/>
            <person name="Tuskan G."/>
            <person name="Grattapaglia D."/>
            <person name="Rokhsar D.S."/>
        </authorList>
    </citation>
    <scope>NUCLEOTIDE SEQUENCE</scope>
    <source>
        <tissue evidence="1">Leaf extractions</tissue>
    </source>
</reference>
<evidence type="ECO:0000313" key="1">
    <source>
        <dbReference type="EMBL" id="KCW76254.1"/>
    </source>
</evidence>
<dbReference type="InParanoid" id="A0A059CDB7"/>
<dbReference type="Gramene" id="KCW76254">
    <property type="protein sequence ID" value="KCW76254"/>
    <property type="gene ID" value="EUGRSUZ_D00633"/>
</dbReference>
<dbReference type="EMBL" id="KK198756">
    <property type="protein sequence ID" value="KCW76254.1"/>
    <property type="molecule type" value="Genomic_DNA"/>
</dbReference>
<protein>
    <submittedName>
        <fullName evidence="1">Uncharacterized protein</fullName>
    </submittedName>
</protein>